<sequence>MDKRIKTVKAALKALGYAEDYKPPVRMWPAKIRKQKTAEFFLEMAIMALNKGWDPDYSNTSQPKWYIWWRIDNTSPGRGLVFGAVFCGRTVTNVGPRLVFETREAALHAAKHFKKLYEAYYFALSEG</sequence>
<accession>A0A6J5KVI7</accession>
<evidence type="ECO:0000313" key="1">
    <source>
        <dbReference type="EMBL" id="CAB4126424.1"/>
    </source>
</evidence>
<reference evidence="1" key="1">
    <citation type="submission" date="2020-04" db="EMBL/GenBank/DDBJ databases">
        <authorList>
            <person name="Chiriac C."/>
            <person name="Salcher M."/>
            <person name="Ghai R."/>
            <person name="Kavagutti S V."/>
        </authorList>
    </citation>
    <scope>NUCLEOTIDE SEQUENCE</scope>
</reference>
<gene>
    <name evidence="1" type="ORF">UFOVP74_3</name>
</gene>
<protein>
    <submittedName>
        <fullName evidence="1">Uncharacterized protein</fullName>
    </submittedName>
</protein>
<organism evidence="1">
    <name type="scientific">uncultured Caudovirales phage</name>
    <dbReference type="NCBI Taxonomy" id="2100421"/>
    <lineage>
        <taxon>Viruses</taxon>
        <taxon>Duplodnaviria</taxon>
        <taxon>Heunggongvirae</taxon>
        <taxon>Uroviricota</taxon>
        <taxon>Caudoviricetes</taxon>
        <taxon>Peduoviridae</taxon>
        <taxon>Maltschvirus</taxon>
        <taxon>Maltschvirus maltsch</taxon>
    </lineage>
</organism>
<proteinExistence type="predicted"/>
<name>A0A6J5KVI7_9CAUD</name>
<dbReference type="EMBL" id="LR796196">
    <property type="protein sequence ID" value="CAB4126424.1"/>
    <property type="molecule type" value="Genomic_DNA"/>
</dbReference>